<accession>A0A9W6PG66</accession>
<dbReference type="AlphaFoldDB" id="A0A9W6PG66"/>
<protein>
    <submittedName>
        <fullName evidence="2">Uncharacterized protein</fullName>
    </submittedName>
</protein>
<reference evidence="2" key="1">
    <citation type="submission" date="2023-02" db="EMBL/GenBank/DDBJ databases">
        <title>Kitasatospora phosalacinea NBRC 14362.</title>
        <authorList>
            <person name="Ichikawa N."/>
            <person name="Sato H."/>
            <person name="Tonouchi N."/>
        </authorList>
    </citation>
    <scope>NUCLEOTIDE SEQUENCE</scope>
    <source>
        <strain evidence="2">NBRC 14362</strain>
    </source>
</reference>
<evidence type="ECO:0000256" key="1">
    <source>
        <dbReference type="SAM" id="MobiDB-lite"/>
    </source>
</evidence>
<feature type="region of interest" description="Disordered" evidence="1">
    <location>
        <begin position="79"/>
        <end position="126"/>
    </location>
</feature>
<feature type="compositionally biased region" description="Basic and acidic residues" evidence="1">
    <location>
        <begin position="20"/>
        <end position="32"/>
    </location>
</feature>
<sequence>MPVCATRAPWPQRQVGDSLKPVDRPAVEDPAGRGKRCLNPRGQLRVREGMRMPSRAVRRLSANFGRAVTVAAVPHAVLPGHRPFPGREFETRTVRAPEGEARSVRPPAPGARKPGAQPPHRWHDVS</sequence>
<dbReference type="Proteomes" id="UP001165143">
    <property type="component" value="Unassembled WGS sequence"/>
</dbReference>
<dbReference type="EMBL" id="BSRX01000013">
    <property type="protein sequence ID" value="GLW54516.1"/>
    <property type="molecule type" value="Genomic_DNA"/>
</dbReference>
<gene>
    <name evidence="2" type="ORF">Kpho01_25270</name>
</gene>
<evidence type="ECO:0000313" key="2">
    <source>
        <dbReference type="EMBL" id="GLW54516.1"/>
    </source>
</evidence>
<feature type="compositionally biased region" description="Basic and acidic residues" evidence="1">
    <location>
        <begin position="85"/>
        <end position="103"/>
    </location>
</feature>
<name>A0A9W6PG66_9ACTN</name>
<proteinExistence type="predicted"/>
<comment type="caution">
    <text evidence="2">The sequence shown here is derived from an EMBL/GenBank/DDBJ whole genome shotgun (WGS) entry which is preliminary data.</text>
</comment>
<feature type="region of interest" description="Disordered" evidence="1">
    <location>
        <begin position="1"/>
        <end position="38"/>
    </location>
</feature>
<evidence type="ECO:0000313" key="3">
    <source>
        <dbReference type="Proteomes" id="UP001165143"/>
    </source>
</evidence>
<feature type="compositionally biased region" description="Low complexity" evidence="1">
    <location>
        <begin position="110"/>
        <end position="119"/>
    </location>
</feature>
<organism evidence="2 3">
    <name type="scientific">Kitasatospora phosalacinea</name>
    <dbReference type="NCBI Taxonomy" id="2065"/>
    <lineage>
        <taxon>Bacteria</taxon>
        <taxon>Bacillati</taxon>
        <taxon>Actinomycetota</taxon>
        <taxon>Actinomycetes</taxon>
        <taxon>Kitasatosporales</taxon>
        <taxon>Streptomycetaceae</taxon>
        <taxon>Kitasatospora</taxon>
    </lineage>
</organism>